<comment type="caution">
    <text evidence="2">The sequence shown here is derived from an EMBL/GenBank/DDBJ whole genome shotgun (WGS) entry which is preliminary data.</text>
</comment>
<evidence type="ECO:0000313" key="2">
    <source>
        <dbReference type="EMBL" id="MBP1932779.1"/>
    </source>
</evidence>
<dbReference type="PROSITE" id="PS50965">
    <property type="entry name" value="NERD"/>
    <property type="match status" value="1"/>
</dbReference>
<dbReference type="EMBL" id="JAGGKT010000008">
    <property type="protein sequence ID" value="MBP1932779.1"/>
    <property type="molecule type" value="Genomic_DNA"/>
</dbReference>
<accession>A0ABS4GR90</accession>
<organism evidence="2 3">
    <name type="scientific">Ammoniphilus resinae</name>
    <dbReference type="NCBI Taxonomy" id="861532"/>
    <lineage>
        <taxon>Bacteria</taxon>
        <taxon>Bacillati</taxon>
        <taxon>Bacillota</taxon>
        <taxon>Bacilli</taxon>
        <taxon>Bacillales</taxon>
        <taxon>Paenibacillaceae</taxon>
        <taxon>Aneurinibacillus group</taxon>
        <taxon>Ammoniphilus</taxon>
    </lineage>
</organism>
<sequence>MPYKPRTESNEFIILKSLNTRMTLSAKDNQHYLHLKKGYEGEFMFDLLTDKLQCECLILNDLLLKSNNTTFQIDSLVILSDTIHLFEVKNYEGDYYYESDRIYKKPKTEITNPLIQLTRCESLLRQLLQNLGFKLPIVASVVFINPEFTLYQAPLDKPFIFPTQIQRFLRQLSSAPSKLNGKHKMLADKLISLHLEDSSFNQLPSYDFNQLRKGIICAKCNSFSISVRGKNCFCMDCGHEEMATSAIMRSVNEFRLLFPKLKMNTNIIHEWCKVVDSKKRIRQILDKNFKIIGVRRWSFYE</sequence>
<dbReference type="Pfam" id="PF08378">
    <property type="entry name" value="NERD"/>
    <property type="match status" value="1"/>
</dbReference>
<proteinExistence type="predicted"/>
<name>A0ABS4GR90_9BACL</name>
<reference evidence="2 3" key="1">
    <citation type="submission" date="2021-03" db="EMBL/GenBank/DDBJ databases">
        <title>Genomic Encyclopedia of Type Strains, Phase IV (KMG-IV): sequencing the most valuable type-strain genomes for metagenomic binning, comparative biology and taxonomic classification.</title>
        <authorList>
            <person name="Goeker M."/>
        </authorList>
    </citation>
    <scope>NUCLEOTIDE SEQUENCE [LARGE SCALE GENOMIC DNA]</scope>
    <source>
        <strain evidence="2 3">DSM 24738</strain>
    </source>
</reference>
<dbReference type="Proteomes" id="UP001519343">
    <property type="component" value="Unassembled WGS sequence"/>
</dbReference>
<evidence type="ECO:0000313" key="3">
    <source>
        <dbReference type="Proteomes" id="UP001519343"/>
    </source>
</evidence>
<feature type="domain" description="NERD" evidence="1">
    <location>
        <begin position="37"/>
        <end position="147"/>
    </location>
</feature>
<keyword evidence="3" id="KW-1185">Reference proteome</keyword>
<dbReference type="RefSeq" id="WP_209810821.1">
    <property type="nucleotide sequence ID" value="NZ_JAGGKT010000008.1"/>
</dbReference>
<dbReference type="InterPro" id="IPR011528">
    <property type="entry name" value="NERD"/>
</dbReference>
<protein>
    <recommendedName>
        <fullName evidence="1">NERD domain-containing protein</fullName>
    </recommendedName>
</protein>
<gene>
    <name evidence="2" type="ORF">J2Z37_002790</name>
</gene>
<evidence type="ECO:0000259" key="1">
    <source>
        <dbReference type="PROSITE" id="PS50965"/>
    </source>
</evidence>